<evidence type="ECO:0000313" key="3">
    <source>
        <dbReference type="EMBL" id="ALL11987.1"/>
    </source>
</evidence>
<feature type="chain" id="PRO_5006052394" description="Beta-lactamase-related domain-containing protein" evidence="1">
    <location>
        <begin position="24"/>
        <end position="356"/>
    </location>
</feature>
<accession>A0A0P0NVG4</accession>
<gene>
    <name evidence="3" type="ORF">AQ619_00590</name>
</gene>
<dbReference type="InterPro" id="IPR050789">
    <property type="entry name" value="Diverse_Enzym_Activities"/>
</dbReference>
<feature type="domain" description="Beta-lactamase-related" evidence="2">
    <location>
        <begin position="46"/>
        <end position="273"/>
    </location>
</feature>
<dbReference type="PANTHER" id="PTHR43283">
    <property type="entry name" value="BETA-LACTAMASE-RELATED"/>
    <property type="match status" value="1"/>
</dbReference>
<feature type="signal peptide" evidence="1">
    <location>
        <begin position="1"/>
        <end position="23"/>
    </location>
</feature>
<dbReference type="OrthoDB" id="113033at2"/>
<keyword evidence="1" id="KW-0732">Signal</keyword>
<dbReference type="EMBL" id="CP013002">
    <property type="protein sequence ID" value="ALL11987.1"/>
    <property type="molecule type" value="Genomic_DNA"/>
</dbReference>
<name>A0A0P0NVG4_9CAUL</name>
<organism evidence="3 4">
    <name type="scientific">Caulobacter henricii</name>
    <dbReference type="NCBI Taxonomy" id="69395"/>
    <lineage>
        <taxon>Bacteria</taxon>
        <taxon>Pseudomonadati</taxon>
        <taxon>Pseudomonadota</taxon>
        <taxon>Alphaproteobacteria</taxon>
        <taxon>Caulobacterales</taxon>
        <taxon>Caulobacteraceae</taxon>
        <taxon>Caulobacter</taxon>
    </lineage>
</organism>
<dbReference type="InterPro" id="IPR001466">
    <property type="entry name" value="Beta-lactam-related"/>
</dbReference>
<keyword evidence="4" id="KW-1185">Reference proteome</keyword>
<evidence type="ECO:0000313" key="4">
    <source>
        <dbReference type="Proteomes" id="UP000056905"/>
    </source>
</evidence>
<proteinExistence type="predicted"/>
<evidence type="ECO:0000256" key="1">
    <source>
        <dbReference type="SAM" id="SignalP"/>
    </source>
</evidence>
<dbReference type="SUPFAM" id="SSF56601">
    <property type="entry name" value="beta-lactamase/transpeptidase-like"/>
    <property type="match status" value="1"/>
</dbReference>
<dbReference type="KEGG" id="chq:AQ619_00590"/>
<dbReference type="InterPro" id="IPR012338">
    <property type="entry name" value="Beta-lactam/transpept-like"/>
</dbReference>
<dbReference type="RefSeq" id="WP_062142808.1">
    <property type="nucleotide sequence ID" value="NZ_CP013002.1"/>
</dbReference>
<protein>
    <recommendedName>
        <fullName evidence="2">Beta-lactamase-related domain-containing protein</fullName>
    </recommendedName>
</protein>
<dbReference type="AlphaFoldDB" id="A0A0P0NVG4"/>
<reference evidence="3 4" key="1">
    <citation type="submission" date="2015-10" db="EMBL/GenBank/DDBJ databases">
        <title>Conservation of the essential genome among Caulobacter and Brevundimonas species.</title>
        <authorList>
            <person name="Scott D."/>
            <person name="Ely B."/>
        </authorList>
    </citation>
    <scope>NUCLEOTIDE SEQUENCE [LARGE SCALE GENOMIC DNA]</scope>
    <source>
        <strain evidence="3 4">CB4</strain>
    </source>
</reference>
<evidence type="ECO:0000259" key="2">
    <source>
        <dbReference type="Pfam" id="PF00144"/>
    </source>
</evidence>
<dbReference type="STRING" id="69395.AQ619_00590"/>
<dbReference type="Gene3D" id="3.40.710.10">
    <property type="entry name" value="DD-peptidase/beta-lactamase superfamily"/>
    <property type="match status" value="1"/>
</dbReference>
<sequence>MRRGLTLALGAIIATAWIGPAQAQPAGPKPLAALAASGGPALTGRVLVADTERILSDERAGAYGAAPVWPWGSVSKQVAAALVMIEVDRKALSLDDSVTSRWKAFPNAATGAVTVRQLLRHTSGLPNPDETPETGGIPAFYLRRDAGAAASNADAMGFCASPAKNPPETRFEYNNCDTLVLAGVLEAATGKSYGRLLAEAIAQPLKLTSLRLARPQERPIIARANGQSVPPVNLATFGAAGALLGSPEDLVRFDQALLARRLVSPASTAVMWTGDPAIGYVALGAWSFSAPLKGCTGEVAMVERRGAVDGVQVRNLIAPALGRILVVFTDDAGFEFGELWQGSGPSFVMASEAFCR</sequence>
<dbReference type="PANTHER" id="PTHR43283:SF3">
    <property type="entry name" value="BETA-LACTAMASE FAMILY PROTEIN (AFU_ORTHOLOGUE AFUA_5G07500)"/>
    <property type="match status" value="1"/>
</dbReference>
<dbReference type="Pfam" id="PF00144">
    <property type="entry name" value="Beta-lactamase"/>
    <property type="match status" value="1"/>
</dbReference>
<dbReference type="Proteomes" id="UP000056905">
    <property type="component" value="Chromosome"/>
</dbReference>